<keyword evidence="2" id="KW-1185">Reference proteome</keyword>
<dbReference type="Proteomes" id="UP000028761">
    <property type="component" value="Chromosome 3"/>
</dbReference>
<dbReference type="GeneTree" id="ENSGT00940000163244"/>
<reference evidence="1 2" key="1">
    <citation type="submission" date="2012-03" db="EMBL/GenBank/DDBJ databases">
        <title>Whole Genome Assembly of Papio anubis.</title>
        <authorList>
            <person name="Liu Y.L."/>
            <person name="Abraham K.A."/>
            <person name="Akbar H.A."/>
            <person name="Ali S.A."/>
            <person name="Anosike U.A."/>
            <person name="Aqrawi P.A."/>
            <person name="Arias F.A."/>
            <person name="Attaway T.A."/>
            <person name="Awwad R.A."/>
            <person name="Babu C.B."/>
            <person name="Bandaranaike D.B."/>
            <person name="Battles P.B."/>
            <person name="Bell A.B."/>
            <person name="Beltran B.B."/>
            <person name="Berhane-Mersha D.B."/>
            <person name="Bess C.B."/>
            <person name="Bickham C.B."/>
            <person name="Bolden T.B."/>
            <person name="Carter K.C."/>
            <person name="Chau D.C."/>
            <person name="Chavez A.C."/>
            <person name="Clerc-Blankenburg K.C."/>
            <person name="Coyle M.C."/>
            <person name="Dao M.D."/>
            <person name="Davila M.L.D."/>
            <person name="Davy-Carroll L.D."/>
            <person name="Denson S.D."/>
            <person name="Dinh H.D."/>
            <person name="Fernandez S.F."/>
            <person name="Fernando P.F."/>
            <person name="Forbes L.F."/>
            <person name="Francis C.F."/>
            <person name="Francisco L.F."/>
            <person name="Fu Q.F."/>
            <person name="Garcia-Iii R.G."/>
            <person name="Garrett T.G."/>
            <person name="Gross S.G."/>
            <person name="Gubbala S.G."/>
            <person name="Hirani K.H."/>
            <person name="Hogues M.H."/>
            <person name="Hollins B.H."/>
            <person name="Jackson L.J."/>
            <person name="Javaid M.J."/>
            <person name="Jhangiani S.J."/>
            <person name="Johnson A.J."/>
            <person name="Johnson B.J."/>
            <person name="Jones J.J."/>
            <person name="Joshi V.J."/>
            <person name="Kalu J.K."/>
            <person name="Khan N.K."/>
            <person name="Korchina V.K."/>
            <person name="Kovar C.K."/>
            <person name="Lago L.L."/>
            <person name="Lara F.L."/>
            <person name="Le T.-K.L."/>
            <person name="Lee S.L."/>
            <person name="Legall-Iii F.L."/>
            <person name="Lemon S.L."/>
            <person name="Liu J.L."/>
            <person name="Liu Y.-S.L."/>
            <person name="Liyanage D.L."/>
            <person name="Lopez J.L."/>
            <person name="Lorensuhewa L.L."/>
            <person name="Mata R.M."/>
            <person name="Mathew T.M."/>
            <person name="Mercado C.M."/>
            <person name="Mercado I.M."/>
            <person name="Morales K.M."/>
            <person name="Morgan M.M."/>
            <person name="Munidasa M.M."/>
            <person name="Ngo D.N."/>
            <person name="Nguyen L.N."/>
            <person name="Nguyen T.N."/>
            <person name="Nguyen N.N."/>
            <person name="Obregon M.O."/>
            <person name="Okwuonu G.O."/>
            <person name="Ongeri F.O."/>
            <person name="Onwere C.O."/>
            <person name="Osifeso I.O."/>
            <person name="Parra A.P."/>
            <person name="Patil S.P."/>
            <person name="Perez A.P."/>
            <person name="Perez Y.P."/>
            <person name="Pham C.P."/>
            <person name="Pu L.-L.P."/>
            <person name="Puazo M.P."/>
            <person name="Quiroz J.Q."/>
            <person name="Rouhana J.R."/>
            <person name="Ruiz M.R."/>
            <person name="Ruiz S.-J.R."/>
            <person name="Saada N.S."/>
            <person name="Santibanez J.S."/>
            <person name="Scheel M.S."/>
            <person name="Schneider B.S."/>
            <person name="Simmons D.S."/>
            <person name="Sisson I.S."/>
            <person name="Tang L.-Y.T."/>
            <person name="Thornton R.T."/>
            <person name="Tisius J.T."/>
            <person name="Toledanes G.T."/>
            <person name="Trejos Z.T."/>
            <person name="Usmani K.U."/>
            <person name="Varghese R.V."/>
            <person name="Vattathil S.V."/>
            <person name="Vee V.V."/>
            <person name="Walker D.W."/>
            <person name="Weissenberger G.W."/>
            <person name="White C.W."/>
            <person name="Williams A.W."/>
            <person name="Woodworth J.W."/>
            <person name="Wright R.W."/>
            <person name="Zhu Y.Z."/>
            <person name="Han Y.H."/>
            <person name="Newsham I.N."/>
            <person name="Nazareth L.N."/>
            <person name="Worley K.W."/>
            <person name="Muzny D.M."/>
            <person name="Rogers J.R."/>
            <person name="Gibbs R.G."/>
        </authorList>
    </citation>
    <scope>NUCLEOTIDE SEQUENCE [LARGE SCALE GENOMIC DNA]</scope>
</reference>
<reference evidence="1" key="3">
    <citation type="submission" date="2025-09" db="UniProtKB">
        <authorList>
            <consortium name="Ensembl"/>
        </authorList>
    </citation>
    <scope>IDENTIFICATION</scope>
</reference>
<protein>
    <submittedName>
        <fullName evidence="1">Uncharacterized protein</fullName>
    </submittedName>
</protein>
<accession>A0A2I3MLP7</accession>
<dbReference type="AlphaFoldDB" id="A0A2I3MLP7"/>
<sequence length="71" mass="8295">MLVIPALWETEAGRSPEVRNSRPTWPTWCNPISTKNTKISQARWRTPVIPATWEAEADHKVRISRPSWLTW</sequence>
<evidence type="ECO:0000313" key="1">
    <source>
        <dbReference type="Ensembl" id="ENSPANP00000036669.2"/>
    </source>
</evidence>
<evidence type="ECO:0000313" key="2">
    <source>
        <dbReference type="Proteomes" id="UP000028761"/>
    </source>
</evidence>
<dbReference type="Ensembl" id="ENSPANT00000043184.2">
    <property type="protein sequence ID" value="ENSPANP00000036669.2"/>
    <property type="gene ID" value="ENSPANG00000029695.2"/>
</dbReference>
<proteinExistence type="predicted"/>
<reference evidence="1" key="2">
    <citation type="submission" date="2025-08" db="UniProtKB">
        <authorList>
            <consortium name="Ensembl"/>
        </authorList>
    </citation>
    <scope>IDENTIFICATION</scope>
</reference>
<name>A0A2I3MLP7_PAPAN</name>
<dbReference type="Bgee" id="ENSPANG00000029695">
    <property type="expression patterns" value="Expressed in lateral hypothalamic nucleus and 52 other cell types or tissues"/>
</dbReference>
<organism evidence="1 2">
    <name type="scientific">Papio anubis</name>
    <name type="common">Olive baboon</name>
    <dbReference type="NCBI Taxonomy" id="9555"/>
    <lineage>
        <taxon>Eukaryota</taxon>
        <taxon>Metazoa</taxon>
        <taxon>Chordata</taxon>
        <taxon>Craniata</taxon>
        <taxon>Vertebrata</taxon>
        <taxon>Euteleostomi</taxon>
        <taxon>Mammalia</taxon>
        <taxon>Eutheria</taxon>
        <taxon>Euarchontoglires</taxon>
        <taxon>Primates</taxon>
        <taxon>Haplorrhini</taxon>
        <taxon>Catarrhini</taxon>
        <taxon>Cercopithecidae</taxon>
        <taxon>Cercopithecinae</taxon>
        <taxon>Papio</taxon>
    </lineage>
</organism>